<sequence>MGERKWVSIVVLQVVSSAVKHVVGWRLGLTFSEASEANLIEDDESQGGVYVAPQADPTSAVDRRDPWFICDSNPGWVTPGKFSPGRPKAKP</sequence>
<comment type="caution">
    <text evidence="1">The sequence shown here is derived from an EMBL/GenBank/DDBJ whole genome shotgun (WGS) entry which is preliminary data.</text>
</comment>
<reference evidence="1 2" key="1">
    <citation type="submission" date="2019-05" db="EMBL/GenBank/DDBJ databases">
        <title>Mikania micrantha, genome provides insights into the molecular mechanism of rapid growth.</title>
        <authorList>
            <person name="Liu B."/>
        </authorList>
    </citation>
    <scope>NUCLEOTIDE SEQUENCE [LARGE SCALE GENOMIC DNA]</scope>
    <source>
        <strain evidence="1">NLD-2019</strain>
        <tissue evidence="1">Leaf</tissue>
    </source>
</reference>
<evidence type="ECO:0000313" key="1">
    <source>
        <dbReference type="EMBL" id="KAD5317788.1"/>
    </source>
</evidence>
<accession>A0A5N6NVE6</accession>
<evidence type="ECO:0000313" key="2">
    <source>
        <dbReference type="Proteomes" id="UP000326396"/>
    </source>
</evidence>
<name>A0A5N6NVE6_9ASTR</name>
<organism evidence="1 2">
    <name type="scientific">Mikania micrantha</name>
    <name type="common">bitter vine</name>
    <dbReference type="NCBI Taxonomy" id="192012"/>
    <lineage>
        <taxon>Eukaryota</taxon>
        <taxon>Viridiplantae</taxon>
        <taxon>Streptophyta</taxon>
        <taxon>Embryophyta</taxon>
        <taxon>Tracheophyta</taxon>
        <taxon>Spermatophyta</taxon>
        <taxon>Magnoliopsida</taxon>
        <taxon>eudicotyledons</taxon>
        <taxon>Gunneridae</taxon>
        <taxon>Pentapetalae</taxon>
        <taxon>asterids</taxon>
        <taxon>campanulids</taxon>
        <taxon>Asterales</taxon>
        <taxon>Asteraceae</taxon>
        <taxon>Asteroideae</taxon>
        <taxon>Heliantheae alliance</taxon>
        <taxon>Eupatorieae</taxon>
        <taxon>Mikania</taxon>
    </lineage>
</organism>
<dbReference type="AlphaFoldDB" id="A0A5N6NVE6"/>
<keyword evidence="2" id="KW-1185">Reference proteome</keyword>
<proteinExistence type="predicted"/>
<dbReference type="Proteomes" id="UP000326396">
    <property type="component" value="Linkage Group LG17"/>
</dbReference>
<dbReference type="EMBL" id="SZYD01000009">
    <property type="protein sequence ID" value="KAD5317788.1"/>
    <property type="molecule type" value="Genomic_DNA"/>
</dbReference>
<protein>
    <submittedName>
        <fullName evidence="1">Uncharacterized protein</fullName>
    </submittedName>
</protein>
<gene>
    <name evidence="1" type="ORF">E3N88_17734</name>
</gene>